<name>A0ABP0Z7X7_9ROSI</name>
<evidence type="ECO:0000313" key="2">
    <source>
        <dbReference type="Proteomes" id="UP001642487"/>
    </source>
</evidence>
<reference evidence="1 2" key="1">
    <citation type="submission" date="2024-03" db="EMBL/GenBank/DDBJ databases">
        <authorList>
            <person name="Gkanogiannis A."/>
            <person name="Becerra Lopez-Lavalle L."/>
        </authorList>
    </citation>
    <scope>NUCLEOTIDE SEQUENCE [LARGE SCALE GENOMIC DNA]</scope>
</reference>
<dbReference type="Proteomes" id="UP001642487">
    <property type="component" value="Chromosome 8"/>
</dbReference>
<protein>
    <submittedName>
        <fullName evidence="1">Uncharacterized protein</fullName>
    </submittedName>
</protein>
<proteinExistence type="predicted"/>
<keyword evidence="2" id="KW-1185">Reference proteome</keyword>
<organism evidence="1 2">
    <name type="scientific">Citrullus colocynthis</name>
    <name type="common">colocynth</name>
    <dbReference type="NCBI Taxonomy" id="252529"/>
    <lineage>
        <taxon>Eukaryota</taxon>
        <taxon>Viridiplantae</taxon>
        <taxon>Streptophyta</taxon>
        <taxon>Embryophyta</taxon>
        <taxon>Tracheophyta</taxon>
        <taxon>Spermatophyta</taxon>
        <taxon>Magnoliopsida</taxon>
        <taxon>eudicotyledons</taxon>
        <taxon>Gunneridae</taxon>
        <taxon>Pentapetalae</taxon>
        <taxon>rosids</taxon>
        <taxon>fabids</taxon>
        <taxon>Cucurbitales</taxon>
        <taxon>Cucurbitaceae</taxon>
        <taxon>Benincaseae</taxon>
        <taxon>Citrullus</taxon>
    </lineage>
</organism>
<dbReference type="EMBL" id="OZ021742">
    <property type="protein sequence ID" value="CAK9327821.1"/>
    <property type="molecule type" value="Genomic_DNA"/>
</dbReference>
<accession>A0ABP0Z7X7</accession>
<gene>
    <name evidence="1" type="ORF">CITCOLO1_LOCUS20211</name>
</gene>
<sequence>RNLIPSKSKEEIQSTRFPMFAATSQKSQRHLRHAVTSKESYFPIFQVWQLWKAPSRAMPSKFRNVFQLWSNGLLCGGLSKARCPSTNHSEHLAYH</sequence>
<feature type="non-terminal residue" evidence="1">
    <location>
        <position position="1"/>
    </location>
</feature>
<evidence type="ECO:0000313" key="1">
    <source>
        <dbReference type="EMBL" id="CAK9327821.1"/>
    </source>
</evidence>